<dbReference type="GO" id="GO:0016491">
    <property type="term" value="F:oxidoreductase activity"/>
    <property type="evidence" value="ECO:0007669"/>
    <property type="project" value="UniProtKB-KW"/>
</dbReference>
<evidence type="ECO:0000256" key="1">
    <source>
        <dbReference type="ARBA" id="ARBA00023002"/>
    </source>
</evidence>
<accession>A0A4Q7S2E7</accession>
<evidence type="ECO:0000313" key="3">
    <source>
        <dbReference type="EMBL" id="RZT39112.1"/>
    </source>
</evidence>
<sequence length="439" mass="47107">MQPIRKRPAIDGQLGWFDTSPSRHTAIGQPLQGRHQFDFAVIGAGFTGVALARRLAELHPGARIALVEALEVGQGASGRNAGFIIDIPHNVDGGEADAEANRQLHALNLSAIERLRGLRDAHGIDCDWQDAGKYMSAHETAHIGALEQFAAGLQAAGFAHEFVSGNALAERLGTDYYQAAIYTPGNVLVNPASLVRGLAAALPASVTVFRNSAVTAIRYGKPHALTFAPGTLVADTLVLTAGSFSEAFGQVRNRLATLFTYASLTEPLDDAERAHFANVRPWGSTSAHPAGTTVRYTPDGRIFVRNTFHYRPAMHASPADLRAAAASHRQSFEARFPRLARKPFAYTWGGLISMTLNHHSVFRREDENLFSVVGCNGVGVAKGTYLGHYMAEYMAGQGGAEVDYILANSRPSWIPPEPVRGLGAALRLRRELAGAGGEI</sequence>
<dbReference type="InterPro" id="IPR036188">
    <property type="entry name" value="FAD/NAD-bd_sf"/>
</dbReference>
<dbReference type="OrthoDB" id="9342835at2"/>
<dbReference type="Gene3D" id="3.50.50.60">
    <property type="entry name" value="FAD/NAD(P)-binding domain"/>
    <property type="match status" value="1"/>
</dbReference>
<reference evidence="3 4" key="1">
    <citation type="journal article" date="2015" name="Stand. Genomic Sci.">
        <title>Genomic Encyclopedia of Bacterial and Archaeal Type Strains, Phase III: the genomes of soil and plant-associated and newly described type strains.</title>
        <authorList>
            <person name="Whitman W.B."/>
            <person name="Woyke T."/>
            <person name="Klenk H.P."/>
            <person name="Zhou Y."/>
            <person name="Lilburn T.G."/>
            <person name="Beck B.J."/>
            <person name="De Vos P."/>
            <person name="Vandamme P."/>
            <person name="Eisen J.A."/>
            <person name="Garrity G."/>
            <person name="Hugenholtz P."/>
            <person name="Kyrpides N.C."/>
        </authorList>
    </citation>
    <scope>NUCLEOTIDE SEQUENCE [LARGE SCALE GENOMIC DNA]</scope>
    <source>
        <strain evidence="3 4">ASC-9842</strain>
    </source>
</reference>
<dbReference type="Pfam" id="PF01266">
    <property type="entry name" value="DAO"/>
    <property type="match status" value="1"/>
</dbReference>
<dbReference type="GO" id="GO:0005737">
    <property type="term" value="C:cytoplasm"/>
    <property type="evidence" value="ECO:0007669"/>
    <property type="project" value="TreeGrafter"/>
</dbReference>
<dbReference type="Gene3D" id="3.30.9.10">
    <property type="entry name" value="D-Amino Acid Oxidase, subunit A, domain 2"/>
    <property type="match status" value="1"/>
</dbReference>
<keyword evidence="4" id="KW-1185">Reference proteome</keyword>
<evidence type="ECO:0000313" key="4">
    <source>
        <dbReference type="Proteomes" id="UP000291078"/>
    </source>
</evidence>
<name>A0A4Q7S2E7_9BURK</name>
<keyword evidence="1" id="KW-0560">Oxidoreductase</keyword>
<evidence type="ECO:0000259" key="2">
    <source>
        <dbReference type="Pfam" id="PF01266"/>
    </source>
</evidence>
<proteinExistence type="predicted"/>
<dbReference type="AlphaFoldDB" id="A0A4Q7S2E7"/>
<dbReference type="SUPFAM" id="SSF51905">
    <property type="entry name" value="FAD/NAD(P)-binding domain"/>
    <property type="match status" value="1"/>
</dbReference>
<dbReference type="Proteomes" id="UP000291078">
    <property type="component" value="Unassembled WGS sequence"/>
</dbReference>
<protein>
    <submittedName>
        <fullName evidence="3">Glycine/D-amino acid oxidase-like deaminating enzyme</fullName>
    </submittedName>
</protein>
<feature type="domain" description="FAD dependent oxidoreductase" evidence="2">
    <location>
        <begin position="38"/>
        <end position="392"/>
    </location>
</feature>
<dbReference type="PANTHER" id="PTHR13847:SF281">
    <property type="entry name" value="FAD DEPENDENT OXIDOREDUCTASE DOMAIN-CONTAINING PROTEIN"/>
    <property type="match status" value="1"/>
</dbReference>
<comment type="caution">
    <text evidence="3">The sequence shown here is derived from an EMBL/GenBank/DDBJ whole genome shotgun (WGS) entry which is preliminary data.</text>
</comment>
<dbReference type="PANTHER" id="PTHR13847">
    <property type="entry name" value="SARCOSINE DEHYDROGENASE-RELATED"/>
    <property type="match status" value="1"/>
</dbReference>
<dbReference type="RefSeq" id="WP_130391315.1">
    <property type="nucleotide sequence ID" value="NZ_SGXM01000002.1"/>
</dbReference>
<dbReference type="EMBL" id="SGXM01000002">
    <property type="protein sequence ID" value="RZT39112.1"/>
    <property type="molecule type" value="Genomic_DNA"/>
</dbReference>
<gene>
    <name evidence="3" type="ORF">EV147_2306</name>
</gene>
<organism evidence="3 4">
    <name type="scientific">Cupriavidus agavae</name>
    <dbReference type="NCBI Taxonomy" id="1001822"/>
    <lineage>
        <taxon>Bacteria</taxon>
        <taxon>Pseudomonadati</taxon>
        <taxon>Pseudomonadota</taxon>
        <taxon>Betaproteobacteria</taxon>
        <taxon>Burkholderiales</taxon>
        <taxon>Burkholderiaceae</taxon>
        <taxon>Cupriavidus</taxon>
    </lineage>
</organism>
<dbReference type="InterPro" id="IPR006076">
    <property type="entry name" value="FAD-dep_OxRdtase"/>
</dbReference>